<evidence type="ECO:0008006" key="4">
    <source>
        <dbReference type="Google" id="ProtNLM"/>
    </source>
</evidence>
<dbReference type="PANTHER" id="PTHR34703">
    <property type="entry name" value="ANTIPORTER SUBUNIT MNHG2-RELATED"/>
    <property type="match status" value="1"/>
</dbReference>
<reference evidence="2 3" key="1">
    <citation type="submission" date="2014-12" db="EMBL/GenBank/DDBJ databases">
        <title>Genomes of Geoalkalibacter ferrihydriticus and Geoalkalibacter subterraneus, two haloalkaliphilic metal-reducing members of the Geobacteraceae.</title>
        <authorList>
            <person name="Badalamenti J.P."/>
            <person name="Torres C.I."/>
            <person name="Krajmalnik-Brown R."/>
            <person name="Bond D.R."/>
        </authorList>
    </citation>
    <scope>NUCLEOTIDE SEQUENCE [LARGE SCALE GENOMIC DNA]</scope>
    <source>
        <strain evidence="2 3">DSM 17813</strain>
    </source>
</reference>
<protein>
    <recommendedName>
        <fullName evidence="4">Sodium:proton antiporter</fullName>
    </recommendedName>
</protein>
<dbReference type="GO" id="GO:0015385">
    <property type="term" value="F:sodium:proton antiporter activity"/>
    <property type="evidence" value="ECO:0007669"/>
    <property type="project" value="TreeGrafter"/>
</dbReference>
<evidence type="ECO:0000313" key="2">
    <source>
        <dbReference type="EMBL" id="KIH77749.1"/>
    </source>
</evidence>
<dbReference type="Proteomes" id="UP000035068">
    <property type="component" value="Unassembled WGS sequence"/>
</dbReference>
<dbReference type="InterPro" id="IPR005133">
    <property type="entry name" value="PhaG_MnhG_YufB"/>
</dbReference>
<dbReference type="PANTHER" id="PTHR34703:SF1">
    <property type="entry name" value="ANTIPORTER SUBUNIT MNHG2-RELATED"/>
    <property type="match status" value="1"/>
</dbReference>
<keyword evidence="1" id="KW-1133">Transmembrane helix</keyword>
<gene>
    <name evidence="2" type="ORF">GFER_03600</name>
</gene>
<organism evidence="2 3">
    <name type="scientific">Geoalkalibacter ferrihydriticus DSM 17813</name>
    <dbReference type="NCBI Taxonomy" id="1121915"/>
    <lineage>
        <taxon>Bacteria</taxon>
        <taxon>Pseudomonadati</taxon>
        <taxon>Thermodesulfobacteriota</taxon>
        <taxon>Desulfuromonadia</taxon>
        <taxon>Desulfuromonadales</taxon>
        <taxon>Geoalkalibacteraceae</taxon>
        <taxon>Geoalkalibacter</taxon>
    </lineage>
</organism>
<dbReference type="EMBL" id="JWJD01000001">
    <property type="protein sequence ID" value="KIH77749.1"/>
    <property type="molecule type" value="Genomic_DNA"/>
</dbReference>
<feature type="transmembrane region" description="Helical" evidence="1">
    <location>
        <begin position="63"/>
        <end position="82"/>
    </location>
</feature>
<keyword evidence="1" id="KW-0472">Membrane</keyword>
<dbReference type="AlphaFoldDB" id="A0A0C2DWD0"/>
<evidence type="ECO:0000313" key="3">
    <source>
        <dbReference type="Proteomes" id="UP000035068"/>
    </source>
</evidence>
<proteinExistence type="predicted"/>
<keyword evidence="3" id="KW-1185">Reference proteome</keyword>
<name>A0A0C2DWD0_9BACT</name>
<dbReference type="Pfam" id="PF03334">
    <property type="entry name" value="PhaG_MnhG_YufB"/>
    <property type="match status" value="1"/>
</dbReference>
<sequence length="109" mass="11781">MRMSVVVALLLLAALFFFIVGTVGILRFPDFYTRLHAAGKCDTLASMLALFAVALYTLDGINFAEILVALKILAIAAFVFVASPTATHAITRAALATGVEPWVRPEKRK</sequence>
<evidence type="ECO:0000256" key="1">
    <source>
        <dbReference type="SAM" id="Phobius"/>
    </source>
</evidence>
<accession>A0A0C2DWD0</accession>
<comment type="caution">
    <text evidence="2">The sequence shown here is derived from an EMBL/GenBank/DDBJ whole genome shotgun (WGS) entry which is preliminary data.</text>
</comment>
<keyword evidence="1" id="KW-0812">Transmembrane</keyword>
<dbReference type="NCBIfam" id="TIGR01300">
    <property type="entry name" value="CPA3_mnhG_phaG"/>
    <property type="match status" value="1"/>
</dbReference>